<dbReference type="InterPro" id="IPR036188">
    <property type="entry name" value="FAD/NAD-bd_sf"/>
</dbReference>
<dbReference type="PANTHER" id="PTHR10742">
    <property type="entry name" value="FLAVIN MONOAMINE OXIDASE"/>
    <property type="match status" value="1"/>
</dbReference>
<name>A0ABQ1IWZ6_9GAMM</name>
<dbReference type="Pfam" id="PF01593">
    <property type="entry name" value="Amino_oxidase"/>
    <property type="match status" value="1"/>
</dbReference>
<comment type="caution">
    <text evidence="8">The sequence shown here is derived from an EMBL/GenBank/DDBJ whole genome shotgun (WGS) entry which is preliminary data.</text>
</comment>
<comment type="similarity">
    <text evidence="2">Belongs to the tryptophan 2-monooxygenase family.</text>
</comment>
<feature type="domain" description="Amine oxidase" evidence="7">
    <location>
        <begin position="63"/>
        <end position="519"/>
    </location>
</feature>
<organism evidence="8 9">
    <name type="scientific">Oceanisphaera marina</name>
    <dbReference type="NCBI Taxonomy" id="2017550"/>
    <lineage>
        <taxon>Bacteria</taxon>
        <taxon>Pseudomonadati</taxon>
        <taxon>Pseudomonadota</taxon>
        <taxon>Gammaproteobacteria</taxon>
        <taxon>Aeromonadales</taxon>
        <taxon>Aeromonadaceae</taxon>
        <taxon>Oceanisphaera</taxon>
    </lineage>
</organism>
<gene>
    <name evidence="8" type="ORF">GCM10011502_29400</name>
</gene>
<evidence type="ECO:0000256" key="2">
    <source>
        <dbReference type="ARBA" id="ARBA00005833"/>
    </source>
</evidence>
<evidence type="ECO:0000256" key="6">
    <source>
        <dbReference type="ARBA" id="ARBA00047321"/>
    </source>
</evidence>
<accession>A0ABQ1IWZ6</accession>
<evidence type="ECO:0000259" key="7">
    <source>
        <dbReference type="Pfam" id="PF01593"/>
    </source>
</evidence>
<comment type="catalytic activity">
    <reaction evidence="6">
        <text>L-tryptophan + O2 = indole-3-acetamide + CO2 + H2O</text>
        <dbReference type="Rhea" id="RHEA:16165"/>
        <dbReference type="ChEBI" id="CHEBI:15377"/>
        <dbReference type="ChEBI" id="CHEBI:15379"/>
        <dbReference type="ChEBI" id="CHEBI:16031"/>
        <dbReference type="ChEBI" id="CHEBI:16526"/>
        <dbReference type="ChEBI" id="CHEBI:57912"/>
        <dbReference type="EC" id="1.13.12.3"/>
    </reaction>
</comment>
<keyword evidence="9" id="KW-1185">Reference proteome</keyword>
<keyword evidence="5" id="KW-0073">Auxin biosynthesis</keyword>
<evidence type="ECO:0000313" key="8">
    <source>
        <dbReference type="EMBL" id="GGB54457.1"/>
    </source>
</evidence>
<dbReference type="Gene3D" id="3.50.50.60">
    <property type="entry name" value="FAD/NAD(P)-binding domain"/>
    <property type="match status" value="1"/>
</dbReference>
<dbReference type="RefSeq" id="WP_229667985.1">
    <property type="nucleotide sequence ID" value="NZ_BMKE01000042.1"/>
</dbReference>
<evidence type="ECO:0000313" key="9">
    <source>
        <dbReference type="Proteomes" id="UP000646152"/>
    </source>
</evidence>
<dbReference type="PANTHER" id="PTHR10742:SF410">
    <property type="entry name" value="LYSINE-SPECIFIC HISTONE DEMETHYLASE 2"/>
    <property type="match status" value="1"/>
</dbReference>
<comment type="pathway">
    <text evidence="1">Plant hormone metabolism; auxin biosynthesis.</text>
</comment>
<dbReference type="SUPFAM" id="SSF51905">
    <property type="entry name" value="FAD/NAD(P)-binding domain"/>
    <property type="match status" value="1"/>
</dbReference>
<protein>
    <recommendedName>
        <fullName evidence="4">Tryptophan 2-monooxygenase</fullName>
        <ecNumber evidence="3">1.13.12.3</ecNumber>
    </recommendedName>
</protein>
<dbReference type="EMBL" id="BMKE01000042">
    <property type="protein sequence ID" value="GGB54457.1"/>
    <property type="molecule type" value="Genomic_DNA"/>
</dbReference>
<evidence type="ECO:0000256" key="1">
    <source>
        <dbReference type="ARBA" id="ARBA00004814"/>
    </source>
</evidence>
<dbReference type="EC" id="1.13.12.3" evidence="3"/>
<evidence type="ECO:0000256" key="3">
    <source>
        <dbReference type="ARBA" id="ARBA00012535"/>
    </source>
</evidence>
<proteinExistence type="inferred from homology"/>
<evidence type="ECO:0000256" key="5">
    <source>
        <dbReference type="ARBA" id="ARBA00023070"/>
    </source>
</evidence>
<dbReference type="InterPro" id="IPR002937">
    <property type="entry name" value="Amino_oxidase"/>
</dbReference>
<dbReference type="InterPro" id="IPR050281">
    <property type="entry name" value="Flavin_monoamine_oxidase"/>
</dbReference>
<dbReference type="Gene3D" id="1.20.1440.240">
    <property type="match status" value="1"/>
</dbReference>
<dbReference type="Gene3D" id="3.90.660.10">
    <property type="match status" value="1"/>
</dbReference>
<reference evidence="9" key="1">
    <citation type="journal article" date="2019" name="Int. J. Syst. Evol. Microbiol.">
        <title>The Global Catalogue of Microorganisms (GCM) 10K type strain sequencing project: providing services to taxonomists for standard genome sequencing and annotation.</title>
        <authorList>
            <consortium name="The Broad Institute Genomics Platform"/>
            <consortium name="The Broad Institute Genome Sequencing Center for Infectious Disease"/>
            <person name="Wu L."/>
            <person name="Ma J."/>
        </authorList>
    </citation>
    <scope>NUCLEOTIDE SEQUENCE [LARGE SCALE GENOMIC DNA]</scope>
    <source>
        <strain evidence="9">CGMCC 1.15923</strain>
    </source>
</reference>
<dbReference type="SUPFAM" id="SSF54373">
    <property type="entry name" value="FAD-linked reductases, C-terminal domain"/>
    <property type="match status" value="1"/>
</dbReference>
<sequence length="540" mass="60504">MELTRGISRRAILSWIGKTAGAAAMYQAMTSLGFASESTFDKDHYELSGAPEGSTVLVLGAGLAGMTAAFELQKAGYKVKILEYNEKAGGRCWTIRGGDKYTELGGATQECKFDEGLYINPGPWRIPYHHYAVLHYCKQFDVKLEVFNQINHNAYVHSANAFDGKPKRYREVYSDFQGHIAELLAKCVNQKGLDEAMTREETERLLLVMREWGALNGDDKYVKSVEASLRRGFDVEPGGGLMPEEQYSLPMDRHELLDSSLWKHLVTGNLFEYQSTIFQPIGGMDMVAKGFEKEVGNLIRYSSKVTKIHQDNKGVTVSYIDSKSPGDTMTESADWCVCTIPLSILGQIPANFSSKLTSAIRAVPYDTGVKVGLQFKRRFWEEDDRIYGGISYTDMPIEMISYPSTDYHSSGKGVLLGGYLWDENAYEFTAMSPEMRVKKALEYGAKIHPQYLDEFDNGIAVAWHRVPWTNGCYGLWTPESRKEHYQNLCEIDNRVVLAGEHASYIPAWMEGAILSSLDAIKRLHEHAVAANKQNAQGSQS</sequence>
<dbReference type="Proteomes" id="UP000646152">
    <property type="component" value="Unassembled WGS sequence"/>
</dbReference>
<evidence type="ECO:0000256" key="4">
    <source>
        <dbReference type="ARBA" id="ARBA00017871"/>
    </source>
</evidence>